<dbReference type="Proteomes" id="UP000078544">
    <property type="component" value="Unassembled WGS sequence"/>
</dbReference>
<dbReference type="SMART" id="SM00195">
    <property type="entry name" value="DSPc"/>
    <property type="match status" value="1"/>
</dbReference>
<evidence type="ECO:0000259" key="5">
    <source>
        <dbReference type="PROSITE" id="PS50056"/>
    </source>
</evidence>
<evidence type="ECO:0000313" key="7">
    <source>
        <dbReference type="Proteomes" id="UP000078544"/>
    </source>
</evidence>
<dbReference type="InterPro" id="IPR000340">
    <property type="entry name" value="Dual-sp_phosphatase_cat-dom"/>
</dbReference>
<evidence type="ECO:0000256" key="1">
    <source>
        <dbReference type="ARBA" id="ARBA00022801"/>
    </source>
</evidence>
<dbReference type="OrthoDB" id="273181at2759"/>
<gene>
    <name evidence="6" type="ORF">AAL_04986</name>
</gene>
<dbReference type="PROSITE" id="PS50054">
    <property type="entry name" value="TYR_PHOSPHATASE_DUAL"/>
    <property type="match status" value="1"/>
</dbReference>
<dbReference type="AlphaFoldDB" id="A0A168B6Q9"/>
<dbReference type="PROSITE" id="PS50056">
    <property type="entry name" value="TYR_PHOSPHATASE_2"/>
    <property type="match status" value="1"/>
</dbReference>
<organism evidence="6 7">
    <name type="scientific">Moelleriella libera RCEF 2490</name>
    <dbReference type="NCBI Taxonomy" id="1081109"/>
    <lineage>
        <taxon>Eukaryota</taxon>
        <taxon>Fungi</taxon>
        <taxon>Dikarya</taxon>
        <taxon>Ascomycota</taxon>
        <taxon>Pezizomycotina</taxon>
        <taxon>Sordariomycetes</taxon>
        <taxon>Hypocreomycetidae</taxon>
        <taxon>Hypocreales</taxon>
        <taxon>Clavicipitaceae</taxon>
        <taxon>Moelleriella</taxon>
    </lineage>
</organism>
<dbReference type="InterPro" id="IPR029021">
    <property type="entry name" value="Prot-tyrosine_phosphatase-like"/>
</dbReference>
<dbReference type="InterPro" id="IPR020422">
    <property type="entry name" value="TYR_PHOSPHATASE_DUAL_dom"/>
</dbReference>
<dbReference type="GO" id="GO:0033260">
    <property type="term" value="P:nuclear DNA replication"/>
    <property type="evidence" value="ECO:0007669"/>
    <property type="project" value="InterPro"/>
</dbReference>
<dbReference type="EMBL" id="AZGY01000010">
    <property type="protein sequence ID" value="KZZ94875.1"/>
    <property type="molecule type" value="Genomic_DNA"/>
</dbReference>
<dbReference type="PANTHER" id="PTHR47550">
    <property type="entry name" value="DUAL SPECIFICITY PROTEIN PHOSPHATASE PPS1"/>
    <property type="match status" value="1"/>
</dbReference>
<keyword evidence="7" id="KW-1185">Reference proteome</keyword>
<feature type="region of interest" description="Disordered" evidence="3">
    <location>
        <begin position="58"/>
        <end position="81"/>
    </location>
</feature>
<protein>
    <submittedName>
        <fullName evidence="6">Dual specificity phosphatase</fullName>
    </submittedName>
</protein>
<dbReference type="Gene3D" id="3.90.190.10">
    <property type="entry name" value="Protein tyrosine phosphatase superfamily"/>
    <property type="match status" value="1"/>
</dbReference>
<proteinExistence type="predicted"/>
<dbReference type="STRING" id="1081109.A0A168B6Q9"/>
<feature type="domain" description="Tyrosine specific protein phosphatases" evidence="5">
    <location>
        <begin position="586"/>
        <end position="654"/>
    </location>
</feature>
<dbReference type="GO" id="GO:0005634">
    <property type="term" value="C:nucleus"/>
    <property type="evidence" value="ECO:0007669"/>
    <property type="project" value="GOC"/>
</dbReference>
<feature type="domain" description="Tyrosine-protein phosphatase" evidence="4">
    <location>
        <begin position="518"/>
        <end position="667"/>
    </location>
</feature>
<evidence type="ECO:0000256" key="2">
    <source>
        <dbReference type="ARBA" id="ARBA00022912"/>
    </source>
</evidence>
<keyword evidence="1" id="KW-0378">Hydrolase</keyword>
<dbReference type="InterPro" id="IPR000387">
    <property type="entry name" value="Tyr_Pase_dom"/>
</dbReference>
<comment type="caution">
    <text evidence="6">The sequence shown here is derived from an EMBL/GenBank/DDBJ whole genome shotgun (WGS) entry which is preliminary data.</text>
</comment>
<dbReference type="InterPro" id="IPR016130">
    <property type="entry name" value="Tyr_Pase_AS"/>
</dbReference>
<dbReference type="PANTHER" id="PTHR47550:SF1">
    <property type="entry name" value="DUAL SPECIFICITY PROTEIN PHOSPHATASE PPS1"/>
    <property type="match status" value="1"/>
</dbReference>
<feature type="region of interest" description="Disordered" evidence="3">
    <location>
        <begin position="1"/>
        <end position="43"/>
    </location>
</feature>
<evidence type="ECO:0000256" key="3">
    <source>
        <dbReference type="SAM" id="MobiDB-lite"/>
    </source>
</evidence>
<dbReference type="SUPFAM" id="SSF52799">
    <property type="entry name" value="(Phosphotyrosine protein) phosphatases II"/>
    <property type="match status" value="2"/>
</dbReference>
<dbReference type="FunFam" id="3.90.190.10:FF:000110">
    <property type="entry name" value="PPS1p Protein phosphatase"/>
    <property type="match status" value="1"/>
</dbReference>
<dbReference type="InterPro" id="IPR047949">
    <property type="entry name" value="PPS1_DSP"/>
</dbReference>
<keyword evidence="2" id="KW-0904">Protein phosphatase</keyword>
<name>A0A168B6Q9_9HYPO</name>
<dbReference type="InterPro" id="IPR053239">
    <property type="entry name" value="Dual_spec_PTase"/>
</dbReference>
<dbReference type="GO" id="GO:0008138">
    <property type="term" value="F:protein tyrosine/serine/threonine phosphatase activity"/>
    <property type="evidence" value="ECO:0007669"/>
    <property type="project" value="InterPro"/>
</dbReference>
<accession>A0A168B6Q9</accession>
<reference evidence="6 7" key="1">
    <citation type="journal article" date="2016" name="Genome Biol. Evol.">
        <title>Divergent and convergent evolution of fungal pathogenicity.</title>
        <authorList>
            <person name="Shang Y."/>
            <person name="Xiao G."/>
            <person name="Zheng P."/>
            <person name="Cen K."/>
            <person name="Zhan S."/>
            <person name="Wang C."/>
        </authorList>
    </citation>
    <scope>NUCLEOTIDE SEQUENCE [LARGE SCALE GENOMIC DNA]</scope>
    <source>
        <strain evidence="6 7">RCEF 2490</strain>
    </source>
</reference>
<evidence type="ECO:0000259" key="4">
    <source>
        <dbReference type="PROSITE" id="PS50054"/>
    </source>
</evidence>
<evidence type="ECO:0000313" key="6">
    <source>
        <dbReference type="EMBL" id="KZZ94875.1"/>
    </source>
</evidence>
<dbReference type="Pfam" id="PF00782">
    <property type="entry name" value="DSPc"/>
    <property type="match status" value="1"/>
</dbReference>
<dbReference type="CDD" id="cd14516">
    <property type="entry name" value="DSP_fungal_PPS1"/>
    <property type="match status" value="1"/>
</dbReference>
<dbReference type="PROSITE" id="PS00383">
    <property type="entry name" value="TYR_PHOSPHATASE_1"/>
    <property type="match status" value="1"/>
</dbReference>
<sequence length="697" mass="77137">MATVALPRPISTHNTSSEIDGSITPPHSFENAHHAGQSQRCAESSLRTHMPVCLDELSEAAPDGTPPASPTKASSSPQQRSLLFPPDEYAAAQRDDLRLFYLTAQQLIAALDFTSCQPLPAPDVMFPWLHGLHPENEIQQCFFMGRKRSLRIVPSCSRGILLVKASGSLSISRLKGAISPDEFMMTDSQPQFIEADPSDGFSVRNFQIQTAKAALISDVVIYGEDSEENENIAWDIAAAQMHQRQKQEAQPAPVVEYNTFVCDGPFSDFEQLGSHLVAIDSDGRITGNVLDFVQQERNEMWNMTRASEISHNVYMGPSPEPGSIEERMFGVQIECSDSGQLNPKSLQDLALGNHVPATGRSYFDFPSSGSILPPTWSHDEADGIIETCRWIYHLAHGTQPEPDQGECTTASGSKARKLGNSVQRRILIHCADGYTESTLLGIAYHSYSTGLPVPYAWLDLHTTKRRNFFAYPTDVSLLTAIAPRLLHDSPIHVGQPPSQMTSLLGDEPKWLPALDGSFPSRILDYLYLGNLGHANNPALLRELGIGQVLSVGETASWREGEVEDWGPDNICNVHGVQDNGIDPLTGEFPGCLDFIDRGRQRGTATLVHCRVGVSRSATICIAEVMKALDLSFPRAYCFVRARRLNVIIQPHLRFAYELLLWEEHLQGKGGKSALPRRELEWREIAREIAFMNKPYSR</sequence>